<dbReference type="AlphaFoldDB" id="W9VD41"/>
<dbReference type="Proteomes" id="UP000019471">
    <property type="component" value="Unassembled WGS sequence"/>
</dbReference>
<name>W9VD41_9EURO</name>
<dbReference type="GeneID" id="19198086"/>
<evidence type="ECO:0000313" key="1">
    <source>
        <dbReference type="EMBL" id="EXJ53363.1"/>
    </source>
</evidence>
<sequence>MRLFHNRPIQSTGLSTELLAVVDLNIHDNPVLQQRLHLRRHVHTDRTRRPSYHRHGVLAGFPHAVGLLRAAYPAASNMRLRARRDALRQCVLR</sequence>
<accession>W9VD41</accession>
<organism evidence="1 2">
    <name type="scientific">Cladophialophora psammophila CBS 110553</name>
    <dbReference type="NCBI Taxonomy" id="1182543"/>
    <lineage>
        <taxon>Eukaryota</taxon>
        <taxon>Fungi</taxon>
        <taxon>Dikarya</taxon>
        <taxon>Ascomycota</taxon>
        <taxon>Pezizomycotina</taxon>
        <taxon>Eurotiomycetes</taxon>
        <taxon>Chaetothyriomycetidae</taxon>
        <taxon>Chaetothyriales</taxon>
        <taxon>Herpotrichiellaceae</taxon>
        <taxon>Cladophialophora</taxon>
    </lineage>
</organism>
<proteinExistence type="predicted"/>
<reference evidence="1 2" key="1">
    <citation type="submission" date="2013-03" db="EMBL/GenBank/DDBJ databases">
        <title>The Genome Sequence of Cladophialophora psammophila CBS 110553.</title>
        <authorList>
            <consortium name="The Broad Institute Genomics Platform"/>
            <person name="Cuomo C."/>
            <person name="de Hoog S."/>
            <person name="Gorbushina A."/>
            <person name="Walker B."/>
            <person name="Young S.K."/>
            <person name="Zeng Q."/>
            <person name="Gargeya S."/>
            <person name="Fitzgerald M."/>
            <person name="Haas B."/>
            <person name="Abouelleil A."/>
            <person name="Allen A.W."/>
            <person name="Alvarado L."/>
            <person name="Arachchi H.M."/>
            <person name="Berlin A.M."/>
            <person name="Chapman S.B."/>
            <person name="Gainer-Dewar J."/>
            <person name="Goldberg J."/>
            <person name="Griggs A."/>
            <person name="Gujja S."/>
            <person name="Hansen M."/>
            <person name="Howarth C."/>
            <person name="Imamovic A."/>
            <person name="Ireland A."/>
            <person name="Larimer J."/>
            <person name="McCowan C."/>
            <person name="Murphy C."/>
            <person name="Pearson M."/>
            <person name="Poon T.W."/>
            <person name="Priest M."/>
            <person name="Roberts A."/>
            <person name="Saif S."/>
            <person name="Shea T."/>
            <person name="Sisk P."/>
            <person name="Sykes S."/>
            <person name="Wortman J."/>
            <person name="Nusbaum C."/>
            <person name="Birren B."/>
        </authorList>
    </citation>
    <scope>NUCLEOTIDE SEQUENCE [LARGE SCALE GENOMIC DNA]</scope>
    <source>
        <strain evidence="1 2">CBS 110553</strain>
    </source>
</reference>
<evidence type="ECO:0000313" key="2">
    <source>
        <dbReference type="Proteomes" id="UP000019471"/>
    </source>
</evidence>
<keyword evidence="2" id="KW-1185">Reference proteome</keyword>
<dbReference type="HOGENOM" id="CLU_2399487_0_0_1"/>
<gene>
    <name evidence="1" type="ORF">A1O5_13403</name>
</gene>
<protein>
    <submittedName>
        <fullName evidence="1">Uncharacterized protein</fullName>
    </submittedName>
</protein>
<dbReference type="EMBL" id="AMGX01000052">
    <property type="protein sequence ID" value="EXJ53363.1"/>
    <property type="molecule type" value="Genomic_DNA"/>
</dbReference>
<dbReference type="RefSeq" id="XP_007752159.1">
    <property type="nucleotide sequence ID" value="XM_007753969.1"/>
</dbReference>
<comment type="caution">
    <text evidence="1">The sequence shown here is derived from an EMBL/GenBank/DDBJ whole genome shotgun (WGS) entry which is preliminary data.</text>
</comment>